<evidence type="ECO:0000313" key="6">
    <source>
        <dbReference type="EMBL" id="NYD68324.1"/>
    </source>
</evidence>
<name>A0A4Q2M5Y1_9MICO</name>
<evidence type="ECO:0000313" key="8">
    <source>
        <dbReference type="Proteomes" id="UP000292686"/>
    </source>
</evidence>
<dbReference type="CDD" id="cd03225">
    <property type="entry name" value="ABC_cobalt_CbiO_domain1"/>
    <property type="match status" value="2"/>
</dbReference>
<dbReference type="GO" id="GO:0042626">
    <property type="term" value="F:ATPase-coupled transmembrane transporter activity"/>
    <property type="evidence" value="ECO:0007669"/>
    <property type="project" value="TreeGrafter"/>
</dbReference>
<dbReference type="GO" id="GO:0016887">
    <property type="term" value="F:ATP hydrolysis activity"/>
    <property type="evidence" value="ECO:0007669"/>
    <property type="project" value="InterPro"/>
</dbReference>
<dbReference type="GO" id="GO:0043190">
    <property type="term" value="C:ATP-binding cassette (ABC) transporter complex"/>
    <property type="evidence" value="ECO:0007669"/>
    <property type="project" value="TreeGrafter"/>
</dbReference>
<dbReference type="InterPro" id="IPR015856">
    <property type="entry name" value="ABC_transpr_CbiO/EcfA_su"/>
</dbReference>
<comment type="caution">
    <text evidence="7">The sequence shown here is derived from an EMBL/GenBank/DDBJ whole genome shotgun (WGS) entry which is preliminary data.</text>
</comment>
<keyword evidence="2" id="KW-0813">Transport</keyword>
<dbReference type="EMBL" id="SDPM01000008">
    <property type="protein sequence ID" value="RXZ85623.1"/>
    <property type="molecule type" value="Genomic_DNA"/>
</dbReference>
<proteinExistence type="inferred from homology"/>
<accession>A0A4Q2M5Y1</accession>
<dbReference type="PANTHER" id="PTHR43553">
    <property type="entry name" value="HEAVY METAL TRANSPORTER"/>
    <property type="match status" value="1"/>
</dbReference>
<gene>
    <name evidence="6" type="ORF">BJ972_002843</name>
    <name evidence="7" type="ORF">ESP50_14100</name>
</gene>
<dbReference type="Gene3D" id="3.40.50.300">
    <property type="entry name" value="P-loop containing nucleotide triphosphate hydrolases"/>
    <property type="match status" value="2"/>
</dbReference>
<keyword evidence="6" id="KW-0378">Hydrolase</keyword>
<dbReference type="InterPro" id="IPR003593">
    <property type="entry name" value="AAA+_ATPase"/>
</dbReference>
<dbReference type="Proteomes" id="UP000292686">
    <property type="component" value="Unassembled WGS sequence"/>
</dbReference>
<dbReference type="SMART" id="SM00382">
    <property type="entry name" value="AAA"/>
    <property type="match status" value="2"/>
</dbReference>
<evidence type="ECO:0000256" key="4">
    <source>
        <dbReference type="ARBA" id="ARBA00022840"/>
    </source>
</evidence>
<evidence type="ECO:0000313" key="9">
    <source>
        <dbReference type="Proteomes" id="UP000581087"/>
    </source>
</evidence>
<dbReference type="EC" id="3.6.3.-" evidence="6"/>
<dbReference type="EMBL" id="JACCBI010000001">
    <property type="protein sequence ID" value="NYD68324.1"/>
    <property type="molecule type" value="Genomic_DNA"/>
</dbReference>
<dbReference type="InterPro" id="IPR027417">
    <property type="entry name" value="P-loop_NTPase"/>
</dbReference>
<keyword evidence="4 7" id="KW-0067">ATP-binding</keyword>
<protein>
    <submittedName>
        <fullName evidence="7">ABC transporter ATP-binding protein</fullName>
    </submittedName>
    <submittedName>
        <fullName evidence="6">Energy-coupling factor transport system ATP-binding protein</fullName>
        <ecNumber evidence="6">3.6.3.-</ecNumber>
    </submittedName>
</protein>
<evidence type="ECO:0000313" key="7">
    <source>
        <dbReference type="EMBL" id="RXZ85623.1"/>
    </source>
</evidence>
<dbReference type="OrthoDB" id="501320at2"/>
<dbReference type="InterPro" id="IPR050095">
    <property type="entry name" value="ECF_ABC_transporter_ATP-bd"/>
</dbReference>
<keyword evidence="8" id="KW-1185">Reference proteome</keyword>
<feature type="domain" description="ABC transporter" evidence="5">
    <location>
        <begin position="7"/>
        <end position="248"/>
    </location>
</feature>
<organism evidence="7 8">
    <name type="scientific">Agromyces atrinae</name>
    <dbReference type="NCBI Taxonomy" id="592376"/>
    <lineage>
        <taxon>Bacteria</taxon>
        <taxon>Bacillati</taxon>
        <taxon>Actinomycetota</taxon>
        <taxon>Actinomycetes</taxon>
        <taxon>Micrococcales</taxon>
        <taxon>Microbacteriaceae</taxon>
        <taxon>Agromyces</taxon>
    </lineage>
</organism>
<evidence type="ECO:0000256" key="2">
    <source>
        <dbReference type="ARBA" id="ARBA00022448"/>
    </source>
</evidence>
<evidence type="ECO:0000259" key="5">
    <source>
        <dbReference type="PROSITE" id="PS50893"/>
    </source>
</evidence>
<dbReference type="SUPFAM" id="SSF52540">
    <property type="entry name" value="P-loop containing nucleoside triphosphate hydrolases"/>
    <property type="match status" value="2"/>
</dbReference>
<sequence length="584" mass="61422">MTSPSLLQLDRVSIRHDGAVRATPNEVSFDVAAGEVVLLLGPSGCGKSTLALSINGLVPHDVPAELDGTVILAGLDTANARVGELSAHASMVFQDPDAQIVTGTLFDEVCFAPENQLQPKAVVLERAEQALRDVGLWERRSENPDKLSGGGRQRLAIACALAMNAPLLVLDEPTANLDPAGIEEVYAVLRSLAAEGGHAIVLVEHNLDAAIDIVDRVVVLGADGRLVLDGPTDEIMRGHARELLALGVWLPVSTLAALALADAGIDLDPLPLTPHELAVALDAVAELPEPTARVAAATEARPPIVRVRDLAVRRGGKRGPIVVDGVSLDIAAGDFVAIVGTNGAGKTTLLQAIAGVIPPPVGAVEIDGLDPSRTDPRTLARHVGFVFQNPEHQFITHSVADELEHGLRIQGVDDAERAHRVDEMLRRFGLDELREQHPFLLSGGQKRRLSVGTALIAGAPVLALDEPTFGQDRERAAELLDMLSTLNRSGTTVLVVTHDLQLVAEHASHIVVMQDGGVVAAGETEAVLAGPAIEAAGLRVPPLARAMRSLVRHPSWNSLSRLTDLPVPVPVPVVPAPAPVEDVA</sequence>
<dbReference type="RefSeq" id="WP_129176280.1">
    <property type="nucleotide sequence ID" value="NZ_JACCBI010000001.1"/>
</dbReference>
<comment type="similarity">
    <text evidence="1">Belongs to the ABC transporter superfamily.</text>
</comment>
<reference evidence="7 8" key="1">
    <citation type="submission" date="2019-01" db="EMBL/GenBank/DDBJ databases">
        <title>Agromyces.</title>
        <authorList>
            <person name="Li J."/>
        </authorList>
    </citation>
    <scope>NUCLEOTIDE SEQUENCE [LARGE SCALE GENOMIC DNA]</scope>
    <source>
        <strain evidence="7 8">DSM 23870</strain>
    </source>
</reference>
<dbReference type="PANTHER" id="PTHR43553:SF24">
    <property type="entry name" value="ENERGY-COUPLING FACTOR TRANSPORTER ATP-BINDING PROTEIN ECFA1"/>
    <property type="match status" value="1"/>
</dbReference>
<evidence type="ECO:0000256" key="1">
    <source>
        <dbReference type="ARBA" id="ARBA00005417"/>
    </source>
</evidence>
<dbReference type="PROSITE" id="PS50893">
    <property type="entry name" value="ABC_TRANSPORTER_2"/>
    <property type="match status" value="2"/>
</dbReference>
<keyword evidence="3" id="KW-0547">Nucleotide-binding</keyword>
<reference evidence="6 9" key="2">
    <citation type="submission" date="2020-07" db="EMBL/GenBank/DDBJ databases">
        <title>Sequencing the genomes of 1000 actinobacteria strains.</title>
        <authorList>
            <person name="Klenk H.-P."/>
        </authorList>
    </citation>
    <scope>NUCLEOTIDE SEQUENCE [LARGE SCALE GENOMIC DNA]</scope>
    <source>
        <strain evidence="6 9">DSM 23870</strain>
    </source>
</reference>
<evidence type="ECO:0000256" key="3">
    <source>
        <dbReference type="ARBA" id="ARBA00022741"/>
    </source>
</evidence>
<dbReference type="Pfam" id="PF00005">
    <property type="entry name" value="ABC_tran"/>
    <property type="match status" value="2"/>
</dbReference>
<dbReference type="GO" id="GO:0005524">
    <property type="term" value="F:ATP binding"/>
    <property type="evidence" value="ECO:0007669"/>
    <property type="project" value="UniProtKB-KW"/>
</dbReference>
<dbReference type="PROSITE" id="PS00211">
    <property type="entry name" value="ABC_TRANSPORTER_1"/>
    <property type="match status" value="1"/>
</dbReference>
<feature type="domain" description="ABC transporter" evidence="5">
    <location>
        <begin position="305"/>
        <end position="540"/>
    </location>
</feature>
<dbReference type="InterPro" id="IPR017871">
    <property type="entry name" value="ABC_transporter-like_CS"/>
</dbReference>
<dbReference type="InterPro" id="IPR003439">
    <property type="entry name" value="ABC_transporter-like_ATP-bd"/>
</dbReference>
<dbReference type="Proteomes" id="UP000581087">
    <property type="component" value="Unassembled WGS sequence"/>
</dbReference>
<dbReference type="AlphaFoldDB" id="A0A4Q2M5Y1"/>